<reference evidence="4" key="1">
    <citation type="journal article" date="2019" name="Int. J. Syst. Evol. Microbiol.">
        <title>The Global Catalogue of Microorganisms (GCM) 10K type strain sequencing project: providing services to taxonomists for standard genome sequencing and annotation.</title>
        <authorList>
            <consortium name="The Broad Institute Genomics Platform"/>
            <consortium name="The Broad Institute Genome Sequencing Center for Infectious Disease"/>
            <person name="Wu L."/>
            <person name="Ma J."/>
        </authorList>
    </citation>
    <scope>NUCLEOTIDE SEQUENCE [LARGE SCALE GENOMIC DNA]</scope>
    <source>
        <strain evidence="4">XZYJT-10</strain>
    </source>
</reference>
<comment type="similarity">
    <text evidence="1">Belongs to the universal stress protein A family.</text>
</comment>
<proteinExistence type="inferred from homology"/>
<keyword evidence="4" id="KW-1185">Reference proteome</keyword>
<dbReference type="Gene3D" id="3.40.50.620">
    <property type="entry name" value="HUPs"/>
    <property type="match status" value="2"/>
</dbReference>
<name>A0ABW2I2G1_9ACTN</name>
<evidence type="ECO:0000313" key="3">
    <source>
        <dbReference type="EMBL" id="MFC7279085.1"/>
    </source>
</evidence>
<dbReference type="InterPro" id="IPR006015">
    <property type="entry name" value="Universal_stress_UspA"/>
</dbReference>
<accession>A0ABW2I2G1</accession>
<dbReference type="PANTHER" id="PTHR46268:SF6">
    <property type="entry name" value="UNIVERSAL STRESS PROTEIN UP12"/>
    <property type="match status" value="1"/>
</dbReference>
<dbReference type="SUPFAM" id="SSF52402">
    <property type="entry name" value="Adenine nucleotide alpha hydrolases-like"/>
    <property type="match status" value="2"/>
</dbReference>
<sequence length="274" mass="28297">MSTPVVVGYDGSPAADAAVRYGARQAARRGSELRIVHAFGWYVLLAPMYPPTLNVDLGPREALLDMLARTASRVHNEFPDLTVTTRLVDGSPAAVLIDASREAQLLVVGHRGIGGFAGLLAGSTATQLAGHAHCPVTVVRDAKTTDGAAIVLGMDGSPHALAAAEIAFAEAGRQDAELVVISHGRKPSETEPDPVTAQLDELAGRYADVKYRREAVDAPTAAAALIDTANRLGAAIVVGTRGHGELRGLITGSTSRALVDHAGCPVTIVPSPAA</sequence>
<dbReference type="InterPro" id="IPR006016">
    <property type="entry name" value="UspA"/>
</dbReference>
<dbReference type="RefSeq" id="WP_378976198.1">
    <property type="nucleotide sequence ID" value="NZ_JBHTBJ010000043.1"/>
</dbReference>
<feature type="domain" description="UspA" evidence="2">
    <location>
        <begin position="150"/>
        <end position="270"/>
    </location>
</feature>
<dbReference type="PANTHER" id="PTHR46268">
    <property type="entry name" value="STRESS RESPONSE PROTEIN NHAX"/>
    <property type="match status" value="1"/>
</dbReference>
<evidence type="ECO:0000313" key="4">
    <source>
        <dbReference type="Proteomes" id="UP001596548"/>
    </source>
</evidence>
<evidence type="ECO:0000256" key="1">
    <source>
        <dbReference type="ARBA" id="ARBA00008791"/>
    </source>
</evidence>
<dbReference type="EMBL" id="JBHTBJ010000043">
    <property type="protein sequence ID" value="MFC7279085.1"/>
    <property type="molecule type" value="Genomic_DNA"/>
</dbReference>
<comment type="caution">
    <text evidence="3">The sequence shown here is derived from an EMBL/GenBank/DDBJ whole genome shotgun (WGS) entry which is preliminary data.</text>
</comment>
<dbReference type="Pfam" id="PF00582">
    <property type="entry name" value="Usp"/>
    <property type="match status" value="2"/>
</dbReference>
<evidence type="ECO:0000259" key="2">
    <source>
        <dbReference type="Pfam" id="PF00582"/>
    </source>
</evidence>
<dbReference type="PRINTS" id="PR01438">
    <property type="entry name" value="UNVRSLSTRESS"/>
</dbReference>
<dbReference type="Proteomes" id="UP001596548">
    <property type="component" value="Unassembled WGS sequence"/>
</dbReference>
<feature type="domain" description="UspA" evidence="2">
    <location>
        <begin position="1"/>
        <end position="140"/>
    </location>
</feature>
<dbReference type="InterPro" id="IPR014729">
    <property type="entry name" value="Rossmann-like_a/b/a_fold"/>
</dbReference>
<organism evidence="3 4">
    <name type="scientific">Paractinoplanes rhizophilus</name>
    <dbReference type="NCBI Taxonomy" id="1416877"/>
    <lineage>
        <taxon>Bacteria</taxon>
        <taxon>Bacillati</taxon>
        <taxon>Actinomycetota</taxon>
        <taxon>Actinomycetes</taxon>
        <taxon>Micromonosporales</taxon>
        <taxon>Micromonosporaceae</taxon>
        <taxon>Paractinoplanes</taxon>
    </lineage>
</organism>
<gene>
    <name evidence="3" type="ORF">ACFQS1_34400</name>
</gene>
<protein>
    <submittedName>
        <fullName evidence="3">Universal stress protein</fullName>
    </submittedName>
</protein>